<proteinExistence type="predicted"/>
<dbReference type="GO" id="GO:0046464">
    <property type="term" value="P:acylglycerol catabolic process"/>
    <property type="evidence" value="ECO:0007669"/>
    <property type="project" value="TreeGrafter"/>
</dbReference>
<dbReference type="RefSeq" id="WP_090064683.1">
    <property type="nucleotide sequence ID" value="NZ_FOFT01000003.1"/>
</dbReference>
<dbReference type="SUPFAM" id="SSF53474">
    <property type="entry name" value="alpha/beta-Hydrolases"/>
    <property type="match status" value="1"/>
</dbReference>
<name>A0A1H9IZM9_9PSEU</name>
<dbReference type="PANTHER" id="PTHR43798:SF5">
    <property type="entry name" value="MONOACYLGLYCEROL LIPASE ABHD6"/>
    <property type="match status" value="1"/>
</dbReference>
<dbReference type="OrthoDB" id="3663240at2"/>
<gene>
    <name evidence="2" type="ORF">SAMN05216195_10385</name>
</gene>
<feature type="domain" description="AB hydrolase-1" evidence="1">
    <location>
        <begin position="35"/>
        <end position="255"/>
    </location>
</feature>
<evidence type="ECO:0000313" key="2">
    <source>
        <dbReference type="EMBL" id="SEQ80251.1"/>
    </source>
</evidence>
<dbReference type="InterPro" id="IPR050266">
    <property type="entry name" value="AB_hydrolase_sf"/>
</dbReference>
<dbReference type="InterPro" id="IPR029058">
    <property type="entry name" value="AB_hydrolase_fold"/>
</dbReference>
<dbReference type="InterPro" id="IPR000073">
    <property type="entry name" value="AB_hydrolase_1"/>
</dbReference>
<dbReference type="AlphaFoldDB" id="A0A1H9IZM9"/>
<dbReference type="EMBL" id="FOFT01000003">
    <property type="protein sequence ID" value="SEQ80251.1"/>
    <property type="molecule type" value="Genomic_DNA"/>
</dbReference>
<dbReference type="Pfam" id="PF12697">
    <property type="entry name" value="Abhydrolase_6"/>
    <property type="match status" value="1"/>
</dbReference>
<dbReference type="GO" id="GO:0047372">
    <property type="term" value="F:monoacylglycerol lipase activity"/>
    <property type="evidence" value="ECO:0007669"/>
    <property type="project" value="TreeGrafter"/>
</dbReference>
<dbReference type="Proteomes" id="UP000199028">
    <property type="component" value="Unassembled WGS sequence"/>
</dbReference>
<evidence type="ECO:0000259" key="1">
    <source>
        <dbReference type="Pfam" id="PF12697"/>
    </source>
</evidence>
<evidence type="ECO:0000313" key="3">
    <source>
        <dbReference type="Proteomes" id="UP000199028"/>
    </source>
</evidence>
<accession>A0A1H9IZM9</accession>
<reference evidence="3" key="1">
    <citation type="submission" date="2016-10" db="EMBL/GenBank/DDBJ databases">
        <authorList>
            <person name="Varghese N."/>
            <person name="Submissions S."/>
        </authorList>
    </citation>
    <scope>NUCLEOTIDE SEQUENCE [LARGE SCALE GENOMIC DNA]</scope>
    <source>
        <strain evidence="3">CGMCC 4.578</strain>
    </source>
</reference>
<dbReference type="PANTHER" id="PTHR43798">
    <property type="entry name" value="MONOACYLGLYCEROL LIPASE"/>
    <property type="match status" value="1"/>
</dbReference>
<sequence>MPSAARVVHEQIPLRIHGVNLKVASVRRGGVDAPVVFLHGFGTSKEDYLDVLQRHEFAGRPFLAYDAPGSGATECAGLGEVDLPFLAETARAMLDRAGIGRFHVVGHLTGALTALLLAHKEPGRVLSFVNIKGVLAPEDCVLSREALNHRDPGDFLFKLAERSRETPCYGGGLYASNLPNKVQRGAVPTLFRSMVELADHGNLLQKFLSLPCPKMYLYGEQCAGLSYLPILDANGVELAEIPHSGQLPLYSNPVATWRQIAEFHARQLIPSARRW</sequence>
<dbReference type="GO" id="GO:0016020">
    <property type="term" value="C:membrane"/>
    <property type="evidence" value="ECO:0007669"/>
    <property type="project" value="TreeGrafter"/>
</dbReference>
<protein>
    <submittedName>
        <fullName evidence="2">Pimeloyl-ACP methyl ester carboxylesterase</fullName>
    </submittedName>
</protein>
<dbReference type="Gene3D" id="3.40.50.1820">
    <property type="entry name" value="alpha/beta hydrolase"/>
    <property type="match status" value="1"/>
</dbReference>
<organism evidence="2 3">
    <name type="scientific">Lentzea flaviverrucosa</name>
    <dbReference type="NCBI Taxonomy" id="200379"/>
    <lineage>
        <taxon>Bacteria</taxon>
        <taxon>Bacillati</taxon>
        <taxon>Actinomycetota</taxon>
        <taxon>Actinomycetes</taxon>
        <taxon>Pseudonocardiales</taxon>
        <taxon>Pseudonocardiaceae</taxon>
        <taxon>Lentzea</taxon>
    </lineage>
</organism>
<keyword evidence="3" id="KW-1185">Reference proteome</keyword>